<proteinExistence type="predicted"/>
<name>A0A3R7NYL3_9TRYP</name>
<comment type="caution">
    <text evidence="2">The sequence shown here is derived from an EMBL/GenBank/DDBJ whole genome shotgun (WGS) entry which is preliminary data.</text>
</comment>
<keyword evidence="3" id="KW-1185">Reference proteome</keyword>
<dbReference type="OrthoDB" id="240474at2759"/>
<evidence type="ECO:0000256" key="1">
    <source>
        <dbReference type="SAM" id="MobiDB-lite"/>
    </source>
</evidence>
<sequence>MVFPEAFSGDPIVIDEHCAIAFVPQSRGYFLAVACSTSQRRVKVRLDLTCSTRYCVFVPVVGVVHVGPMVVEVTIAPYRVRNVGLVGPEKGAPPLPLAQLLVCLHYDVHVFLEEETGIMVSATRWRKGTRETCPAPTPSTLLPATLANAWPPWLSHLRVHDFTAWKRDEKLDAQADEGGEADKVLVQVDVVADGAAYLLSAVNKGRTPRRVLYTPPCELCGSPSVCFVPMDGHECEDAAAITGYVPGGGDVALGWVVTVDADTPPSCDQLFPSQAFTAAACNAASTEVLQLQGEKDAAPIKSTPTKRPKFVCSRTFLHSQRRSGSGGAKGGAPWGPPSLACSRRVTVGGFAPRECSRSPTNACASTTTTGNAAQAKERSTFMPSRKKADRSVSKRHQILLIGSMPGSAVQTPERREVSGLPAAQRREASCGENGTPVEQKKEAGKASHLSTEHGRRTCAIDATYVPHLREGGANLLSEVATPTAAEIERRTVSLRVTHACREEVSEDKEEKTTCVSHALRELDCEEALRRIAVEMAEATAWKVRLLEWQQPPCLICANPVPPWALFVEEPSSGERVHFLCYAEMRQPLQQQQTPHHSNDGTHCPSEVMAGREYSVEGLL</sequence>
<organism evidence="2 3">
    <name type="scientific">Trypanosoma conorhini</name>
    <dbReference type="NCBI Taxonomy" id="83891"/>
    <lineage>
        <taxon>Eukaryota</taxon>
        <taxon>Discoba</taxon>
        <taxon>Euglenozoa</taxon>
        <taxon>Kinetoplastea</taxon>
        <taxon>Metakinetoplastina</taxon>
        <taxon>Trypanosomatida</taxon>
        <taxon>Trypanosomatidae</taxon>
        <taxon>Trypanosoma</taxon>
    </lineage>
</organism>
<dbReference type="AlphaFoldDB" id="A0A3R7NYL3"/>
<evidence type="ECO:0000313" key="2">
    <source>
        <dbReference type="EMBL" id="RNF25889.1"/>
    </source>
</evidence>
<feature type="compositionally biased region" description="Basic and acidic residues" evidence="1">
    <location>
        <begin position="438"/>
        <end position="453"/>
    </location>
</feature>
<gene>
    <name evidence="2" type="ORF">Tco025E_01855</name>
</gene>
<feature type="region of interest" description="Disordered" evidence="1">
    <location>
        <begin position="356"/>
        <end position="453"/>
    </location>
</feature>
<dbReference type="GeneID" id="40315466"/>
<dbReference type="Proteomes" id="UP000284403">
    <property type="component" value="Unassembled WGS sequence"/>
</dbReference>
<dbReference type="EMBL" id="MKKU01000067">
    <property type="protein sequence ID" value="RNF25889.1"/>
    <property type="molecule type" value="Genomic_DNA"/>
</dbReference>
<protein>
    <submittedName>
        <fullName evidence="2">Uncharacterized protein</fullName>
    </submittedName>
</protein>
<feature type="compositionally biased region" description="Polar residues" evidence="1">
    <location>
        <begin position="357"/>
        <end position="372"/>
    </location>
</feature>
<reference evidence="2 3" key="1">
    <citation type="journal article" date="2018" name="BMC Genomics">
        <title>Genomic comparison of Trypanosoma conorhini and Trypanosoma rangeli to Trypanosoma cruzi strains of high and low virulence.</title>
        <authorList>
            <person name="Bradwell K.R."/>
            <person name="Koparde V.N."/>
            <person name="Matveyev A.V."/>
            <person name="Serrano M.G."/>
            <person name="Alves J.M."/>
            <person name="Parikh H."/>
            <person name="Huang B."/>
            <person name="Lee V."/>
            <person name="Espinosa-Alvarez O."/>
            <person name="Ortiz P.A."/>
            <person name="Costa-Martins A.G."/>
            <person name="Teixeira M.M."/>
            <person name="Buck G.A."/>
        </authorList>
    </citation>
    <scope>NUCLEOTIDE SEQUENCE [LARGE SCALE GENOMIC DNA]</scope>
    <source>
        <strain evidence="2 3">025E</strain>
    </source>
</reference>
<evidence type="ECO:0000313" key="3">
    <source>
        <dbReference type="Proteomes" id="UP000284403"/>
    </source>
</evidence>
<feature type="compositionally biased region" description="Basic residues" evidence="1">
    <location>
        <begin position="384"/>
        <end position="397"/>
    </location>
</feature>
<accession>A0A3R7NYL3</accession>
<dbReference type="RefSeq" id="XP_029231095.1">
    <property type="nucleotide sequence ID" value="XM_029368791.1"/>
</dbReference>